<protein>
    <submittedName>
        <fullName evidence="1">Uncharacterized protein</fullName>
    </submittedName>
</protein>
<dbReference type="Proteomes" id="UP000016511">
    <property type="component" value="Unassembled WGS sequence"/>
</dbReference>
<evidence type="ECO:0000313" key="1">
    <source>
        <dbReference type="EMBL" id="ERI11222.1"/>
    </source>
</evidence>
<keyword evidence="2" id="KW-1185">Reference proteome</keyword>
<name>U1YGL0_ANEAE</name>
<accession>U1YGL0</accession>
<dbReference type="EMBL" id="AWSJ01000046">
    <property type="protein sequence ID" value="ERI11222.1"/>
    <property type="molecule type" value="Genomic_DNA"/>
</dbReference>
<proteinExistence type="predicted"/>
<organism evidence="1 2">
    <name type="scientific">Aneurinibacillus aneurinilyticus ATCC 12856</name>
    <dbReference type="NCBI Taxonomy" id="649747"/>
    <lineage>
        <taxon>Bacteria</taxon>
        <taxon>Bacillati</taxon>
        <taxon>Bacillota</taxon>
        <taxon>Bacilli</taxon>
        <taxon>Bacillales</taxon>
        <taxon>Paenibacillaceae</taxon>
        <taxon>Aneurinibacillus group</taxon>
        <taxon>Aneurinibacillus</taxon>
    </lineage>
</organism>
<dbReference type="HOGENOM" id="CLU_3148867_0_0_9"/>
<reference evidence="1 2" key="1">
    <citation type="submission" date="2013-08" db="EMBL/GenBank/DDBJ databases">
        <authorList>
            <person name="Weinstock G."/>
            <person name="Sodergren E."/>
            <person name="Wylie T."/>
            <person name="Fulton L."/>
            <person name="Fulton R."/>
            <person name="Fronick C."/>
            <person name="O'Laughlin M."/>
            <person name="Godfrey J."/>
            <person name="Miner T."/>
            <person name="Herter B."/>
            <person name="Appelbaum E."/>
            <person name="Cordes M."/>
            <person name="Lek S."/>
            <person name="Wollam A."/>
            <person name="Pepin K.H."/>
            <person name="Palsikar V.B."/>
            <person name="Mitreva M."/>
            <person name="Wilson R.K."/>
        </authorList>
    </citation>
    <scope>NUCLEOTIDE SEQUENCE [LARGE SCALE GENOMIC DNA]</scope>
    <source>
        <strain evidence="1 2">ATCC 12856</strain>
    </source>
</reference>
<sequence>MLPVQVWKIPPFTTLDLVCVRDSAFMADGGKTAFRAPSTSKRITANHF</sequence>
<dbReference type="AlphaFoldDB" id="U1YGL0"/>
<comment type="caution">
    <text evidence="1">The sequence shown here is derived from an EMBL/GenBank/DDBJ whole genome shotgun (WGS) entry which is preliminary data.</text>
</comment>
<gene>
    <name evidence="1" type="ORF">HMPREF0083_00633</name>
</gene>
<evidence type="ECO:0000313" key="2">
    <source>
        <dbReference type="Proteomes" id="UP000016511"/>
    </source>
</evidence>